<evidence type="ECO:0000313" key="2">
    <source>
        <dbReference type="EMBL" id="GIN99208.1"/>
    </source>
</evidence>
<dbReference type="EMBL" id="BORJ01000021">
    <property type="protein sequence ID" value="GIN99208.1"/>
    <property type="molecule type" value="Genomic_DNA"/>
</dbReference>
<feature type="transmembrane region" description="Helical" evidence="1">
    <location>
        <begin position="62"/>
        <end position="87"/>
    </location>
</feature>
<dbReference type="OrthoDB" id="2692225at2"/>
<name>A0A429X2V3_SIMTE</name>
<keyword evidence="1" id="KW-0812">Transmembrane</keyword>
<proteinExistence type="predicted"/>
<feature type="transmembrane region" description="Helical" evidence="1">
    <location>
        <begin position="30"/>
        <end position="50"/>
    </location>
</feature>
<evidence type="ECO:0000313" key="5">
    <source>
        <dbReference type="Proteomes" id="UP000680670"/>
    </source>
</evidence>
<keyword evidence="5" id="KW-1185">Reference proteome</keyword>
<organism evidence="3 4">
    <name type="scientific">Siminovitchia terrae</name>
    <name type="common">Bacillus terrae</name>
    <dbReference type="NCBI Taxonomy" id="1914933"/>
    <lineage>
        <taxon>Bacteria</taxon>
        <taxon>Bacillati</taxon>
        <taxon>Bacillota</taxon>
        <taxon>Bacilli</taxon>
        <taxon>Bacillales</taxon>
        <taxon>Bacillaceae</taxon>
        <taxon>Siminovitchia</taxon>
    </lineage>
</organism>
<dbReference type="AlphaFoldDB" id="A0A429X2V3"/>
<dbReference type="RefSeq" id="WP_120118079.1">
    <property type="nucleotide sequence ID" value="NZ_BORI01000024.1"/>
</dbReference>
<evidence type="ECO:0000256" key="1">
    <source>
        <dbReference type="SAM" id="Phobius"/>
    </source>
</evidence>
<protein>
    <submittedName>
        <fullName evidence="3">Pro-sigmaK processing inhibitor BofA</fullName>
    </submittedName>
    <submittedName>
        <fullName evidence="2">Sigma-K factor-processing regulatory protein BofA</fullName>
    </submittedName>
</protein>
<dbReference type="EMBL" id="QYTW02000029">
    <property type="protein sequence ID" value="RST57705.1"/>
    <property type="molecule type" value="Genomic_DNA"/>
</dbReference>
<reference evidence="2 5" key="2">
    <citation type="submission" date="2021-03" db="EMBL/GenBank/DDBJ databases">
        <title>Antimicrobial resistance genes in bacteria isolated from Japanese honey, and their potential for conferring macrolide and lincosamide resistance in the American foulbrood pathogen Paenibacillus larvae.</title>
        <authorList>
            <person name="Okamoto M."/>
            <person name="Kumagai M."/>
            <person name="Kanamori H."/>
            <person name="Takamatsu D."/>
        </authorList>
    </citation>
    <scope>NUCLEOTIDE SEQUENCE [LARGE SCALE GENOMIC DNA]</scope>
    <source>
        <strain evidence="2 5">J6TS1</strain>
    </source>
</reference>
<keyword evidence="1" id="KW-0472">Membrane</keyword>
<comment type="caution">
    <text evidence="3">The sequence shown here is derived from an EMBL/GenBank/DDBJ whole genome shotgun (WGS) entry which is preliminary data.</text>
</comment>
<evidence type="ECO:0000313" key="3">
    <source>
        <dbReference type="EMBL" id="RST57705.1"/>
    </source>
</evidence>
<dbReference type="Pfam" id="PF07441">
    <property type="entry name" value="BofA"/>
    <property type="match status" value="1"/>
</dbReference>
<reference evidence="3 4" key="1">
    <citation type="submission" date="2018-12" db="EMBL/GenBank/DDBJ databases">
        <authorList>
            <person name="Sun L."/>
            <person name="Chen Z."/>
        </authorList>
    </citation>
    <scope>NUCLEOTIDE SEQUENCE [LARGE SCALE GENOMIC DNA]</scope>
    <source>
        <strain evidence="3 4">LMG 29736</strain>
    </source>
</reference>
<dbReference type="Proteomes" id="UP000287296">
    <property type="component" value="Unassembled WGS sequence"/>
</dbReference>
<accession>A0A429X2V3</accession>
<gene>
    <name evidence="3" type="primary">bofA</name>
    <name evidence="3" type="ORF">D5F11_021015</name>
    <name evidence="2" type="ORF">J6TS1_50780</name>
</gene>
<dbReference type="Proteomes" id="UP000680670">
    <property type="component" value="Unassembled WGS sequence"/>
</dbReference>
<dbReference type="InterPro" id="IPR010001">
    <property type="entry name" value="BofA"/>
</dbReference>
<sequence length="88" mass="9300">MDSILIIALLIGLIIFLLMAVKPGSVVKVIGQSFIKLMIGALFLFFLNAVGNQFGLYIPINFVTAAISGLLGLPGVAALSVIQLWIIA</sequence>
<keyword evidence="1" id="KW-1133">Transmembrane helix</keyword>
<evidence type="ECO:0000313" key="4">
    <source>
        <dbReference type="Proteomes" id="UP000287296"/>
    </source>
</evidence>
<dbReference type="NCBIfam" id="TIGR02862">
    <property type="entry name" value="spore_BofA"/>
    <property type="match status" value="1"/>
</dbReference>